<accession>A0A0R3X011</accession>
<proteinExistence type="predicted"/>
<gene>
    <name evidence="2" type="ORF">TTAC_LOCUS6414</name>
</gene>
<evidence type="ECO:0000313" key="3">
    <source>
        <dbReference type="Proteomes" id="UP000274429"/>
    </source>
</evidence>
<protein>
    <submittedName>
        <fullName evidence="2 4">Uncharacterized protein</fullName>
    </submittedName>
</protein>
<evidence type="ECO:0000313" key="4">
    <source>
        <dbReference type="WBParaSite" id="TTAC_0000642901-mRNA-1"/>
    </source>
</evidence>
<evidence type="ECO:0000313" key="2">
    <source>
        <dbReference type="EMBL" id="VDM30620.1"/>
    </source>
</evidence>
<sequence>MEVTLEAEVASVCGNGGEREGDVDEGDVDEGGGDIGGCGWEEGGFCEMDRSETKGVEERRRSNKCMPPSPPPPPPPSFYNESWKDC</sequence>
<dbReference type="Proteomes" id="UP000274429">
    <property type="component" value="Unassembled WGS sequence"/>
</dbReference>
<feature type="compositionally biased region" description="Pro residues" evidence="1">
    <location>
        <begin position="67"/>
        <end position="77"/>
    </location>
</feature>
<evidence type="ECO:0000256" key="1">
    <source>
        <dbReference type="SAM" id="MobiDB-lite"/>
    </source>
</evidence>
<feature type="compositionally biased region" description="Gly residues" evidence="1">
    <location>
        <begin position="33"/>
        <end position="42"/>
    </location>
</feature>
<reference evidence="2 3" key="2">
    <citation type="submission" date="2018-11" db="EMBL/GenBank/DDBJ databases">
        <authorList>
            <consortium name="Pathogen Informatics"/>
        </authorList>
    </citation>
    <scope>NUCLEOTIDE SEQUENCE [LARGE SCALE GENOMIC DNA]</scope>
</reference>
<feature type="compositionally biased region" description="Basic and acidic residues" evidence="1">
    <location>
        <begin position="47"/>
        <end position="60"/>
    </location>
</feature>
<feature type="compositionally biased region" description="Acidic residues" evidence="1">
    <location>
        <begin position="21"/>
        <end position="32"/>
    </location>
</feature>
<feature type="region of interest" description="Disordered" evidence="1">
    <location>
        <begin position="1"/>
        <end position="86"/>
    </location>
</feature>
<name>A0A0R3X011_HYDTA</name>
<dbReference type="WBParaSite" id="TTAC_0000642901-mRNA-1">
    <property type="protein sequence ID" value="TTAC_0000642901-mRNA-1"/>
    <property type="gene ID" value="TTAC_0000642901"/>
</dbReference>
<dbReference type="EMBL" id="UYWX01020302">
    <property type="protein sequence ID" value="VDM30620.1"/>
    <property type="molecule type" value="Genomic_DNA"/>
</dbReference>
<reference evidence="4" key="1">
    <citation type="submission" date="2017-02" db="UniProtKB">
        <authorList>
            <consortium name="WormBaseParasite"/>
        </authorList>
    </citation>
    <scope>IDENTIFICATION</scope>
</reference>
<keyword evidence="3" id="KW-1185">Reference proteome</keyword>
<organism evidence="4">
    <name type="scientific">Hydatigena taeniaeformis</name>
    <name type="common">Feline tapeworm</name>
    <name type="synonym">Taenia taeniaeformis</name>
    <dbReference type="NCBI Taxonomy" id="6205"/>
    <lineage>
        <taxon>Eukaryota</taxon>
        <taxon>Metazoa</taxon>
        <taxon>Spiralia</taxon>
        <taxon>Lophotrochozoa</taxon>
        <taxon>Platyhelminthes</taxon>
        <taxon>Cestoda</taxon>
        <taxon>Eucestoda</taxon>
        <taxon>Cyclophyllidea</taxon>
        <taxon>Taeniidae</taxon>
        <taxon>Hydatigera</taxon>
    </lineage>
</organism>
<dbReference type="AlphaFoldDB" id="A0A0R3X011"/>